<feature type="compositionally biased region" description="Low complexity" evidence="16">
    <location>
        <begin position="44"/>
        <end position="59"/>
    </location>
</feature>
<dbReference type="Gene3D" id="2.30.42.10">
    <property type="match status" value="2"/>
</dbReference>
<dbReference type="Gene3D" id="2.40.10.120">
    <property type="match status" value="1"/>
</dbReference>
<comment type="similarity">
    <text evidence="3">Belongs to the peptidase S1C family.</text>
</comment>
<dbReference type="PANTHER" id="PTHR22939">
    <property type="entry name" value="SERINE PROTEASE FAMILY S1C HTRA-RELATED"/>
    <property type="match status" value="1"/>
</dbReference>
<dbReference type="InterPro" id="IPR001478">
    <property type="entry name" value="PDZ"/>
</dbReference>
<evidence type="ECO:0000256" key="12">
    <source>
        <dbReference type="ARBA" id="ARBA00023016"/>
    </source>
</evidence>
<dbReference type="PROSITE" id="PS50106">
    <property type="entry name" value="PDZ"/>
    <property type="match status" value="2"/>
</dbReference>
<dbReference type="GO" id="GO:0042597">
    <property type="term" value="C:periplasmic space"/>
    <property type="evidence" value="ECO:0007669"/>
    <property type="project" value="UniProtKB-SubCell"/>
</dbReference>
<dbReference type="RefSeq" id="WP_248668615.1">
    <property type="nucleotide sequence ID" value="NZ_JALPRX010000086.1"/>
</dbReference>
<dbReference type="AlphaFoldDB" id="A0A9X1YB71"/>
<reference evidence="19" key="1">
    <citation type="submission" date="2022-04" db="EMBL/GenBank/DDBJ databases">
        <title>Roseomonas acroporae sp. nov., isolated from coral Acropora digitifera.</title>
        <authorList>
            <person name="Sun H."/>
        </authorList>
    </citation>
    <scope>NUCLEOTIDE SEQUENCE</scope>
    <source>
        <strain evidence="19">NAR14</strain>
    </source>
</reference>
<gene>
    <name evidence="19" type="ORF">M0638_19175</name>
</gene>
<dbReference type="InterPro" id="IPR036034">
    <property type="entry name" value="PDZ_sf"/>
</dbReference>
<keyword evidence="8" id="KW-0677">Repeat</keyword>
<comment type="catalytic activity">
    <reaction evidence="1">
        <text>Acts on substrates that are at least partially unfolded. The cleavage site P1 residue is normally between a pair of hydrophobic residues, such as Val-|-Val.</text>
        <dbReference type="EC" id="3.4.21.107"/>
    </reaction>
</comment>
<feature type="binding site" evidence="15">
    <location>
        <begin position="271"/>
        <end position="273"/>
    </location>
    <ligand>
        <name>substrate</name>
    </ligand>
</feature>
<evidence type="ECO:0000259" key="18">
    <source>
        <dbReference type="PROSITE" id="PS50106"/>
    </source>
</evidence>
<dbReference type="PANTHER" id="PTHR22939:SF130">
    <property type="entry name" value="PERIPLASMIC SERINE ENDOPROTEASE DEGP-LIKE-RELATED"/>
    <property type="match status" value="1"/>
</dbReference>
<dbReference type="EC" id="3.4.21.107" evidence="4"/>
<feature type="signal peptide" evidence="17">
    <location>
        <begin position="1"/>
        <end position="28"/>
    </location>
</feature>
<evidence type="ECO:0000256" key="6">
    <source>
        <dbReference type="ARBA" id="ARBA00022670"/>
    </source>
</evidence>
<evidence type="ECO:0000256" key="17">
    <source>
        <dbReference type="SAM" id="SignalP"/>
    </source>
</evidence>
<dbReference type="GO" id="GO:0006508">
    <property type="term" value="P:proteolysis"/>
    <property type="evidence" value="ECO:0007669"/>
    <property type="project" value="UniProtKB-KW"/>
</dbReference>
<evidence type="ECO:0000256" key="5">
    <source>
        <dbReference type="ARBA" id="ARBA00013958"/>
    </source>
</evidence>
<feature type="compositionally biased region" description="Low complexity" evidence="16">
    <location>
        <begin position="140"/>
        <end position="150"/>
    </location>
</feature>
<keyword evidence="7 17" id="KW-0732">Signal</keyword>
<dbReference type="FunFam" id="2.40.10.120:FF:000007">
    <property type="entry name" value="Periplasmic serine endoprotease DegP-like"/>
    <property type="match status" value="1"/>
</dbReference>
<feature type="active site" description="Charge relay system" evidence="14">
    <location>
        <position position="199"/>
    </location>
</feature>
<dbReference type="FunFam" id="2.40.10.10:FF:000001">
    <property type="entry name" value="Periplasmic serine protease DegS"/>
    <property type="match status" value="1"/>
</dbReference>
<feature type="region of interest" description="Disordered" evidence="16">
    <location>
        <begin position="30"/>
        <end position="61"/>
    </location>
</feature>
<feature type="region of interest" description="Disordered" evidence="16">
    <location>
        <begin position="87"/>
        <end position="150"/>
    </location>
</feature>
<keyword evidence="10" id="KW-0378">Hydrolase</keyword>
<accession>A0A9X1YB71</accession>
<dbReference type="GO" id="GO:0004252">
    <property type="term" value="F:serine-type endopeptidase activity"/>
    <property type="evidence" value="ECO:0007669"/>
    <property type="project" value="InterPro"/>
</dbReference>
<evidence type="ECO:0000256" key="1">
    <source>
        <dbReference type="ARBA" id="ARBA00001772"/>
    </source>
</evidence>
<evidence type="ECO:0000256" key="4">
    <source>
        <dbReference type="ARBA" id="ARBA00013035"/>
    </source>
</evidence>
<evidence type="ECO:0000256" key="3">
    <source>
        <dbReference type="ARBA" id="ARBA00010541"/>
    </source>
</evidence>
<feature type="active site" description="Charge relay system" evidence="14">
    <location>
        <position position="169"/>
    </location>
</feature>
<evidence type="ECO:0000256" key="9">
    <source>
        <dbReference type="ARBA" id="ARBA00022764"/>
    </source>
</evidence>
<evidence type="ECO:0000313" key="20">
    <source>
        <dbReference type="Proteomes" id="UP001139516"/>
    </source>
</evidence>
<feature type="domain" description="PDZ" evidence="18">
    <location>
        <begin position="448"/>
        <end position="530"/>
    </location>
</feature>
<dbReference type="Pfam" id="PF13365">
    <property type="entry name" value="Trypsin_2"/>
    <property type="match status" value="1"/>
</dbReference>
<dbReference type="CDD" id="cd10839">
    <property type="entry name" value="cpPDZ1_DegP-like"/>
    <property type="match status" value="1"/>
</dbReference>
<organism evidence="19 20">
    <name type="scientific">Roseomonas acroporae</name>
    <dbReference type="NCBI Taxonomy" id="2937791"/>
    <lineage>
        <taxon>Bacteria</taxon>
        <taxon>Pseudomonadati</taxon>
        <taxon>Pseudomonadota</taxon>
        <taxon>Alphaproteobacteria</taxon>
        <taxon>Acetobacterales</taxon>
        <taxon>Roseomonadaceae</taxon>
        <taxon>Roseomonas</taxon>
    </lineage>
</organism>
<keyword evidence="11" id="KW-0720">Serine protease</keyword>
<feature type="compositionally biased region" description="Pro residues" evidence="16">
    <location>
        <begin position="30"/>
        <end position="43"/>
    </location>
</feature>
<evidence type="ECO:0000256" key="13">
    <source>
        <dbReference type="ARBA" id="ARBA00032850"/>
    </source>
</evidence>
<dbReference type="PRINTS" id="PR00834">
    <property type="entry name" value="PROTEASES2C"/>
</dbReference>
<feature type="compositionally biased region" description="Basic and acidic residues" evidence="16">
    <location>
        <begin position="117"/>
        <end position="127"/>
    </location>
</feature>
<evidence type="ECO:0000313" key="19">
    <source>
        <dbReference type="EMBL" id="MCK8786502.1"/>
    </source>
</evidence>
<feature type="binding site" evidence="15">
    <location>
        <position position="169"/>
    </location>
    <ligand>
        <name>substrate</name>
    </ligand>
</feature>
<feature type="active site" description="Charge relay system" evidence="14">
    <location>
        <position position="273"/>
    </location>
</feature>
<protein>
    <recommendedName>
        <fullName evidence="5">Probable periplasmic serine endoprotease DegP-like</fullName>
        <ecNumber evidence="4">3.4.21.107</ecNumber>
    </recommendedName>
    <alternativeName>
        <fullName evidence="13">Protease Do</fullName>
    </alternativeName>
</protein>
<evidence type="ECO:0000256" key="11">
    <source>
        <dbReference type="ARBA" id="ARBA00022825"/>
    </source>
</evidence>
<evidence type="ECO:0000256" key="2">
    <source>
        <dbReference type="ARBA" id="ARBA00004418"/>
    </source>
</evidence>
<keyword evidence="12" id="KW-0346">Stress response</keyword>
<feature type="compositionally biased region" description="Gly residues" evidence="16">
    <location>
        <begin position="129"/>
        <end position="139"/>
    </location>
</feature>
<feature type="chain" id="PRO_5040741895" description="Probable periplasmic serine endoprotease DegP-like" evidence="17">
    <location>
        <begin position="29"/>
        <end position="549"/>
    </location>
</feature>
<dbReference type="EMBL" id="JALPRX010000086">
    <property type="protein sequence ID" value="MCK8786502.1"/>
    <property type="molecule type" value="Genomic_DNA"/>
</dbReference>
<dbReference type="InterPro" id="IPR001940">
    <property type="entry name" value="Peptidase_S1C"/>
</dbReference>
<evidence type="ECO:0000256" key="16">
    <source>
        <dbReference type="SAM" id="MobiDB-lite"/>
    </source>
</evidence>
<name>A0A9X1YB71_9PROT</name>
<dbReference type="SMART" id="SM00228">
    <property type="entry name" value="PDZ"/>
    <property type="match status" value="2"/>
</dbReference>
<dbReference type="Proteomes" id="UP001139516">
    <property type="component" value="Unassembled WGS sequence"/>
</dbReference>
<keyword evidence="9" id="KW-0574">Periplasm</keyword>
<keyword evidence="20" id="KW-1185">Reference proteome</keyword>
<dbReference type="InterPro" id="IPR011782">
    <property type="entry name" value="Pept_S1C_Do"/>
</dbReference>
<evidence type="ECO:0000256" key="14">
    <source>
        <dbReference type="PIRSR" id="PIRSR611782-1"/>
    </source>
</evidence>
<comment type="subcellular location">
    <subcellularLocation>
        <location evidence="2">Periplasm</location>
    </subcellularLocation>
</comment>
<dbReference type="SUPFAM" id="SSF50156">
    <property type="entry name" value="PDZ domain-like"/>
    <property type="match status" value="2"/>
</dbReference>
<comment type="caution">
    <text evidence="19">The sequence shown here is derived from an EMBL/GenBank/DDBJ whole genome shotgun (WGS) entry which is preliminary data.</text>
</comment>
<feature type="binding site" evidence="15">
    <location>
        <position position="199"/>
    </location>
    <ligand>
        <name>substrate</name>
    </ligand>
</feature>
<feature type="domain" description="PDZ" evidence="18">
    <location>
        <begin position="329"/>
        <end position="386"/>
    </location>
</feature>
<dbReference type="NCBIfam" id="TIGR02037">
    <property type="entry name" value="degP_htrA_DO"/>
    <property type="match status" value="1"/>
</dbReference>
<evidence type="ECO:0000256" key="7">
    <source>
        <dbReference type="ARBA" id="ARBA00022729"/>
    </source>
</evidence>
<dbReference type="SUPFAM" id="SSF50494">
    <property type="entry name" value="Trypsin-like serine proteases"/>
    <property type="match status" value="1"/>
</dbReference>
<proteinExistence type="inferred from homology"/>
<keyword evidence="6" id="KW-0645">Protease</keyword>
<sequence length="549" mass="57326">MRIAILVLAATAAAVPPSGLITAARAQAPVPAPASPPAAPPAGPAMNAPPGSAPASNAPAPAPLPNAPVSFAPLARQLLPAVVNISTTQGLPGGRGSGPRAEGPEVPQAPPGSPFEEFFRDFLERNRPGGRGGPGGGQRGEQQQPQRRGQSLGSGFVIDAAGYVVTNNHVINGADEINVILQDNTTIRAELVGTDERTDIALLRIRTDHRLTAVPFGNSDEAQVGDWVMAIGNPFGLGGSVTTGIVSARGRDIRQGMYDDFIQTDAAINRGNSGGPLFNMQGQVIGINTAIYSPSGGSIGIGFSIPSNLARNIVSQLRESGRVRRGWLGVNIQQMTDEIAESLGLHNNNGRGALVARAMDGGPAAAAGIQNGDVILRFDGQEVREMRNLPRTVAETPVGKTVPVVVWRNGREQTVQVTVAELPNDPQQASAGGSQPQQGPRQTELTGLGLTVAPLSPELRERFSLRPEQKGVVITEVAPNTPGAERDLRAGDVIVEVQQEPVTTPGEVSERLERLRRQNRGTALLLIEGQGGQRWVPLRLRGASGGSPG</sequence>
<evidence type="ECO:0000256" key="15">
    <source>
        <dbReference type="PIRSR" id="PIRSR611782-2"/>
    </source>
</evidence>
<evidence type="ECO:0000256" key="10">
    <source>
        <dbReference type="ARBA" id="ARBA00022801"/>
    </source>
</evidence>
<evidence type="ECO:0000256" key="8">
    <source>
        <dbReference type="ARBA" id="ARBA00022737"/>
    </source>
</evidence>
<dbReference type="Pfam" id="PF13180">
    <property type="entry name" value="PDZ_2"/>
    <property type="match status" value="2"/>
</dbReference>
<dbReference type="InterPro" id="IPR009003">
    <property type="entry name" value="Peptidase_S1_PA"/>
</dbReference>